<proteinExistence type="predicted"/>
<dbReference type="Proteomes" id="UP001530315">
    <property type="component" value="Unassembled WGS sequence"/>
</dbReference>
<protein>
    <submittedName>
        <fullName evidence="2">Uncharacterized protein</fullName>
    </submittedName>
</protein>
<dbReference type="EMBL" id="JALLAZ020000663">
    <property type="protein sequence ID" value="KAL3789950.1"/>
    <property type="molecule type" value="Genomic_DNA"/>
</dbReference>
<evidence type="ECO:0000313" key="2">
    <source>
        <dbReference type="EMBL" id="KAL3789950.1"/>
    </source>
</evidence>
<dbReference type="AlphaFoldDB" id="A0ABD3PPJ7"/>
<organism evidence="2 3">
    <name type="scientific">Stephanodiscus triporus</name>
    <dbReference type="NCBI Taxonomy" id="2934178"/>
    <lineage>
        <taxon>Eukaryota</taxon>
        <taxon>Sar</taxon>
        <taxon>Stramenopiles</taxon>
        <taxon>Ochrophyta</taxon>
        <taxon>Bacillariophyta</taxon>
        <taxon>Coscinodiscophyceae</taxon>
        <taxon>Thalassiosirophycidae</taxon>
        <taxon>Stephanodiscales</taxon>
        <taxon>Stephanodiscaceae</taxon>
        <taxon>Stephanodiscus</taxon>
    </lineage>
</organism>
<reference evidence="2 3" key="1">
    <citation type="submission" date="2024-10" db="EMBL/GenBank/DDBJ databases">
        <title>Updated reference genomes for cyclostephanoid diatoms.</title>
        <authorList>
            <person name="Roberts W.R."/>
            <person name="Alverson A.J."/>
        </authorList>
    </citation>
    <scope>NUCLEOTIDE SEQUENCE [LARGE SCALE GENOMIC DNA]</scope>
    <source>
        <strain evidence="2 3">AJA276-08</strain>
    </source>
</reference>
<evidence type="ECO:0000313" key="3">
    <source>
        <dbReference type="Proteomes" id="UP001530315"/>
    </source>
</evidence>
<evidence type="ECO:0000256" key="1">
    <source>
        <dbReference type="SAM" id="MobiDB-lite"/>
    </source>
</evidence>
<feature type="region of interest" description="Disordered" evidence="1">
    <location>
        <begin position="16"/>
        <end position="37"/>
    </location>
</feature>
<sequence>MSLQLACFPCLTTTIDEPNQRREPSRQAKVPKRASVRPSLGPALARAAFCLPTERGGG</sequence>
<accession>A0ABD3PPJ7</accession>
<keyword evidence="3" id="KW-1185">Reference proteome</keyword>
<comment type="caution">
    <text evidence="2">The sequence shown here is derived from an EMBL/GenBank/DDBJ whole genome shotgun (WGS) entry which is preliminary data.</text>
</comment>
<name>A0ABD3PPJ7_9STRA</name>
<gene>
    <name evidence="2" type="ORF">ACHAW5_005589</name>
</gene>